<proteinExistence type="inferred from homology"/>
<evidence type="ECO:0000256" key="2">
    <source>
        <dbReference type="ARBA" id="ARBA00006199"/>
    </source>
</evidence>
<evidence type="ECO:0000256" key="3">
    <source>
        <dbReference type="ARBA" id="ARBA00023242"/>
    </source>
</evidence>
<dbReference type="Gene3D" id="1.20.58.1590">
    <property type="entry name" value="Tethering factor for nuclear proteasome Cut8/Sts1"/>
    <property type="match status" value="1"/>
</dbReference>
<dbReference type="GO" id="GO:0071630">
    <property type="term" value="P:nuclear protein quality control by the ubiquitin-proteasome system"/>
    <property type="evidence" value="ECO:0007669"/>
    <property type="project" value="InterPro"/>
</dbReference>
<dbReference type="AlphaFoldDB" id="A0AAJ6VZA6"/>
<organism evidence="5 6">
    <name type="scientific">Galendromus occidentalis</name>
    <name type="common">western predatory mite</name>
    <dbReference type="NCBI Taxonomy" id="34638"/>
    <lineage>
        <taxon>Eukaryota</taxon>
        <taxon>Metazoa</taxon>
        <taxon>Ecdysozoa</taxon>
        <taxon>Arthropoda</taxon>
        <taxon>Chelicerata</taxon>
        <taxon>Arachnida</taxon>
        <taxon>Acari</taxon>
        <taxon>Parasitiformes</taxon>
        <taxon>Mesostigmata</taxon>
        <taxon>Gamasina</taxon>
        <taxon>Phytoseioidea</taxon>
        <taxon>Phytoseiidae</taxon>
        <taxon>Typhlodrominae</taxon>
        <taxon>Galendromus</taxon>
    </lineage>
</organism>
<dbReference type="Pfam" id="PF08559">
    <property type="entry name" value="Cut8"/>
    <property type="match status" value="1"/>
</dbReference>
<evidence type="ECO:0000256" key="4">
    <source>
        <dbReference type="SAM" id="MobiDB-lite"/>
    </source>
</evidence>
<comment type="subcellular location">
    <subcellularLocation>
        <location evidence="1">Nucleus</location>
    </subcellularLocation>
</comment>
<dbReference type="PANTHER" id="PTHR28032">
    <property type="entry name" value="FI02826P"/>
    <property type="match status" value="1"/>
</dbReference>
<dbReference type="Proteomes" id="UP000694867">
    <property type="component" value="Unplaced"/>
</dbReference>
<dbReference type="InterPro" id="IPR013868">
    <property type="entry name" value="Cut8/Sts1_fam"/>
</dbReference>
<evidence type="ECO:0000313" key="6">
    <source>
        <dbReference type="RefSeq" id="XP_003746093.2"/>
    </source>
</evidence>
<feature type="region of interest" description="Disordered" evidence="4">
    <location>
        <begin position="70"/>
        <end position="107"/>
    </location>
</feature>
<evidence type="ECO:0000256" key="1">
    <source>
        <dbReference type="ARBA" id="ARBA00004123"/>
    </source>
</evidence>
<dbReference type="PANTHER" id="PTHR28032:SF1">
    <property type="entry name" value="FI02826P"/>
    <property type="match status" value="1"/>
</dbReference>
<name>A0AAJ6VZA6_9ACAR</name>
<accession>A0AAJ6VZA6</accession>
<dbReference type="InterPro" id="IPR038422">
    <property type="entry name" value="Cut8/Sts1_sf"/>
</dbReference>
<dbReference type="KEGG" id="goe:100897785"/>
<dbReference type="GO" id="GO:0070628">
    <property type="term" value="F:proteasome binding"/>
    <property type="evidence" value="ECO:0007669"/>
    <property type="project" value="TreeGrafter"/>
</dbReference>
<comment type="similarity">
    <text evidence="2">Belongs to the cut8/STS1 family.</text>
</comment>
<dbReference type="GO" id="GO:0031965">
    <property type="term" value="C:nuclear membrane"/>
    <property type="evidence" value="ECO:0007669"/>
    <property type="project" value="TreeGrafter"/>
</dbReference>
<dbReference type="GO" id="GO:0031144">
    <property type="term" value="P:proteasome localization"/>
    <property type="evidence" value="ECO:0007669"/>
    <property type="project" value="InterPro"/>
</dbReference>
<feature type="compositionally biased region" description="Low complexity" evidence="4">
    <location>
        <begin position="92"/>
        <end position="103"/>
    </location>
</feature>
<gene>
    <name evidence="6" type="primary">LOC100897785</name>
</gene>
<keyword evidence="3" id="KW-0539">Nucleus</keyword>
<dbReference type="GeneID" id="100897785"/>
<dbReference type="RefSeq" id="XP_003746093.2">
    <property type="nucleotide sequence ID" value="XM_003746045.2"/>
</dbReference>
<evidence type="ECO:0000313" key="5">
    <source>
        <dbReference type="Proteomes" id="UP000694867"/>
    </source>
</evidence>
<sequence>MERTALTPLSVRELELNRGDFSNLINLQRMSLEPQGLSPEEEILRLRGRRSFEVHAPINIARYTLSPTKKVKSPAKALQFRSPRKRPQTDDASPSKASGSPSKPAKRCRLLTKLKDETDPTTALRSLNKDQLLSLLSRAMTDEEVRAQVSSQIPVPDLQRMEGKLQQRLKIVLSCTGGKQQLSPSVSYKKMHPSLDAFKLKVTSHTESLLRGEQWSAGLEYVLLAWPYVRQLPEWRDNIQNRTRLQCFKILAGLLATCLPLCTNLTDAHKEVLARRLNAMKPDCPQVILPLVGSLQHST</sequence>
<keyword evidence="5" id="KW-1185">Reference proteome</keyword>
<protein>
    <submittedName>
        <fullName evidence="6">Uncharacterized protein LOC100897785</fullName>
    </submittedName>
</protein>
<reference evidence="6" key="1">
    <citation type="submission" date="2025-08" db="UniProtKB">
        <authorList>
            <consortium name="RefSeq"/>
        </authorList>
    </citation>
    <scope>IDENTIFICATION</scope>
</reference>